<evidence type="ECO:0000313" key="2">
    <source>
        <dbReference type="EMBL" id="KZV79944.1"/>
    </source>
</evidence>
<dbReference type="InParanoid" id="A0A165B6N9"/>
<sequence length="102" mass="10551">MASPAPHSPARSSTPEAATATDSVQQTVGGGKSSKKNKKRQSKPVAATPSAASTSVAPAAPSVATTTYTAPHIDPAVQLFAQRHKLRVPSTWTRTGRRGVTF</sequence>
<feature type="region of interest" description="Disordered" evidence="1">
    <location>
        <begin position="1"/>
        <end position="63"/>
    </location>
</feature>
<feature type="compositionally biased region" description="Low complexity" evidence="1">
    <location>
        <begin position="1"/>
        <end position="15"/>
    </location>
</feature>
<accession>A0A165B6N9</accession>
<dbReference type="Proteomes" id="UP000077266">
    <property type="component" value="Unassembled WGS sequence"/>
</dbReference>
<dbReference type="EMBL" id="KV426540">
    <property type="protein sequence ID" value="KZV79944.1"/>
    <property type="molecule type" value="Genomic_DNA"/>
</dbReference>
<organism evidence="2 3">
    <name type="scientific">Exidia glandulosa HHB12029</name>
    <dbReference type="NCBI Taxonomy" id="1314781"/>
    <lineage>
        <taxon>Eukaryota</taxon>
        <taxon>Fungi</taxon>
        <taxon>Dikarya</taxon>
        <taxon>Basidiomycota</taxon>
        <taxon>Agaricomycotina</taxon>
        <taxon>Agaricomycetes</taxon>
        <taxon>Auriculariales</taxon>
        <taxon>Exidiaceae</taxon>
        <taxon>Exidia</taxon>
    </lineage>
</organism>
<name>A0A165B6N9_EXIGL</name>
<evidence type="ECO:0000256" key="1">
    <source>
        <dbReference type="SAM" id="MobiDB-lite"/>
    </source>
</evidence>
<feature type="compositionally biased region" description="Low complexity" evidence="1">
    <location>
        <begin position="43"/>
        <end position="63"/>
    </location>
</feature>
<keyword evidence="3" id="KW-1185">Reference proteome</keyword>
<gene>
    <name evidence="2" type="ORF">EXIGLDRAFT_733883</name>
</gene>
<reference evidence="2 3" key="1">
    <citation type="journal article" date="2016" name="Mol. Biol. Evol.">
        <title>Comparative Genomics of Early-Diverging Mushroom-Forming Fungi Provides Insights into the Origins of Lignocellulose Decay Capabilities.</title>
        <authorList>
            <person name="Nagy L.G."/>
            <person name="Riley R."/>
            <person name="Tritt A."/>
            <person name="Adam C."/>
            <person name="Daum C."/>
            <person name="Floudas D."/>
            <person name="Sun H."/>
            <person name="Yadav J.S."/>
            <person name="Pangilinan J."/>
            <person name="Larsson K.H."/>
            <person name="Matsuura K."/>
            <person name="Barry K."/>
            <person name="Labutti K."/>
            <person name="Kuo R."/>
            <person name="Ohm R.A."/>
            <person name="Bhattacharya S.S."/>
            <person name="Shirouzu T."/>
            <person name="Yoshinaga Y."/>
            <person name="Martin F.M."/>
            <person name="Grigoriev I.V."/>
            <person name="Hibbett D.S."/>
        </authorList>
    </citation>
    <scope>NUCLEOTIDE SEQUENCE [LARGE SCALE GENOMIC DNA]</scope>
    <source>
        <strain evidence="2 3">HHB12029</strain>
    </source>
</reference>
<feature type="compositionally biased region" description="Basic residues" evidence="1">
    <location>
        <begin position="33"/>
        <end position="42"/>
    </location>
</feature>
<protein>
    <submittedName>
        <fullName evidence="2">Uncharacterized protein</fullName>
    </submittedName>
</protein>
<dbReference type="AlphaFoldDB" id="A0A165B6N9"/>
<evidence type="ECO:0000313" key="3">
    <source>
        <dbReference type="Proteomes" id="UP000077266"/>
    </source>
</evidence>
<proteinExistence type="predicted"/>